<evidence type="ECO:0000313" key="4">
    <source>
        <dbReference type="Proteomes" id="UP001449657"/>
    </source>
</evidence>
<dbReference type="InterPro" id="IPR050149">
    <property type="entry name" value="Collagen_superfamily"/>
</dbReference>
<name>A0ABZ2Z527_9BACT</name>
<dbReference type="EMBL" id="CP150096">
    <property type="protein sequence ID" value="WZN46447.1"/>
    <property type="molecule type" value="Genomic_DNA"/>
</dbReference>
<proteinExistence type="predicted"/>
<dbReference type="InterPro" id="IPR008160">
    <property type="entry name" value="Collagen"/>
</dbReference>
<feature type="region of interest" description="Disordered" evidence="1">
    <location>
        <begin position="132"/>
        <end position="188"/>
    </location>
</feature>
<reference evidence="3 4" key="1">
    <citation type="submission" date="2024-03" db="EMBL/GenBank/DDBJ databases">
        <title>Chitinophaga caseinilytica sp. nov., a casein hydrolysing bacterium isolated from forest soil.</title>
        <authorList>
            <person name="Lee D.S."/>
            <person name="Han D.M."/>
            <person name="Baek J.H."/>
            <person name="Choi D.G."/>
            <person name="Jeon J.H."/>
            <person name="Jeon C.O."/>
        </authorList>
    </citation>
    <scope>NUCLEOTIDE SEQUENCE [LARGE SCALE GENOMIC DNA]</scope>
    <source>
        <strain evidence="3 4">KACC 19118</strain>
    </source>
</reference>
<dbReference type="Pfam" id="PF01391">
    <property type="entry name" value="Collagen"/>
    <property type="match status" value="2"/>
</dbReference>
<sequence length="1241" mass="117923">MKKTLFTIFICMTIALGSYAQSGLSGINYQAVARNSNGTVLANQAVSVRFSVRGGGPNGAVQYQETHNTATNAIGLFTLQVGRGTPVTGTFAGVPWGNANQFLQVEVNTGGGFQTLGTNQLMSVPFAQFAANGNPGPAGPQGPAGPVGPVGAIGPVGPAGATGPAGAQGPAGPVGPIGPTGADGAVGPVGPAGPVGAAGPVGPVGPIGPAGAVGPVGPVGAAGPVGPVGPAGADGAVGPQGPVGPAGPVGAAGADGAVGPQGPVGPAGAVGAAGPQGPVGPAGAAGADGAVGPQGPAGPAGAVGAAGPQGPVGPAGAAGADGAVGPQGPVGPAGAAGADGAVGPQGPAGPVGAAGPQGPVGPAGAAGADGAVGPQGPAGPVGAAGPQGPVGPAGATGADGAVGPQGPAGPIGPIGPSGPAGPQGPAGDINGVAAGGSLSGTYPNPTIANDAVGTTQVADGSITLPKLAAGVIPTSLPPNGAAGGDLGGTYPNPIVAKIQATPVSNTAPVAGQVLKYDGVNWIPSADNAGGGGLTLPYSAVENNAATLFSITNNGDGTSLEGVNNTTTSNIATVRGVVSPESPGGFSSGVRGINNGTGGLGIGVWGSQNGSGWGVYGSTPNGLGVYGNASANGYGVYANSNTGTGLNATSNNGIPANFSIFNNSNNNNVVVANTVGNGTVVNVTTSGNGAGVRSSTIAGFGVHGITSSQTSAGVVGDNNGGGEAVVGRTTSDIAGAVVGRNDGGGYGVRGFIATNTSNTGVGVLGQVGLNNSTGRAGRFENFNTANTDANILEVVSNSLGNIPDNTLGNASSFLLDNNNSVGAAVRAEVNTIFGNFGAAGVFGISSGTGGRAGLFYASNPAGNGASLIALTDGNGNAITANAGKDGNAVEANIDGAGTAVYGWVPTFSTGRAGRFEIFNENNDNEVIKVQTVGNGIAGSFMVDRTTGTKPAVKGEVNSQFANFGTAGIFGESSGTGGYAGLFYSSNPAGNGPALLALTEGTGNGITANAGGNGDGVEASCDGGGNAISGFIPNFGTGKAARFANFNNANSQPVVHVTTTGTGNTMLINHQGASGSIAVFQSASSNVARINKAGRGFFNGGTQNSGADIAEAFDVHGDLNAYETGDVLVISKSKDRMVEKSAQPYSTLVAGVYATKPGVLLTEQEGTDEVEGQVPMGVVGVIPTKVCDEGGPISRGDLLVTSSRPGYAMKADPDKVKTGQVLGKALQELASGTGKIKVLVNVK</sequence>
<gene>
    <name evidence="3" type="ORF">WJU22_26530</name>
</gene>
<feature type="compositionally biased region" description="Low complexity" evidence="1">
    <location>
        <begin position="147"/>
        <end position="171"/>
    </location>
</feature>
<feature type="compositionally biased region" description="Low complexity" evidence="1">
    <location>
        <begin position="246"/>
        <end position="405"/>
    </location>
</feature>
<dbReference type="Proteomes" id="UP001449657">
    <property type="component" value="Chromosome"/>
</dbReference>
<evidence type="ECO:0008006" key="5">
    <source>
        <dbReference type="Google" id="ProtNLM"/>
    </source>
</evidence>
<keyword evidence="2" id="KW-0732">Signal</keyword>
<evidence type="ECO:0000313" key="3">
    <source>
        <dbReference type="EMBL" id="WZN46447.1"/>
    </source>
</evidence>
<accession>A0ABZ2Z527</accession>
<feature type="compositionally biased region" description="Low complexity" evidence="1">
    <location>
        <begin position="177"/>
        <end position="188"/>
    </location>
</feature>
<organism evidence="3 4">
    <name type="scientific">Chitinophaga caseinilytica</name>
    <dbReference type="NCBI Taxonomy" id="2267521"/>
    <lineage>
        <taxon>Bacteria</taxon>
        <taxon>Pseudomonadati</taxon>
        <taxon>Bacteroidota</taxon>
        <taxon>Chitinophagia</taxon>
        <taxon>Chitinophagales</taxon>
        <taxon>Chitinophagaceae</taxon>
        <taxon>Chitinophaga</taxon>
    </lineage>
</organism>
<dbReference type="PANTHER" id="PTHR24023">
    <property type="entry name" value="COLLAGEN ALPHA"/>
    <property type="match status" value="1"/>
</dbReference>
<dbReference type="RefSeq" id="WP_341841147.1">
    <property type="nucleotide sequence ID" value="NZ_CP149792.1"/>
</dbReference>
<feature type="chain" id="PRO_5047078805" description="Collagen triple helix repeat protein" evidence="2">
    <location>
        <begin position="21"/>
        <end position="1241"/>
    </location>
</feature>
<evidence type="ECO:0000256" key="1">
    <source>
        <dbReference type="SAM" id="MobiDB-lite"/>
    </source>
</evidence>
<keyword evidence="4" id="KW-1185">Reference proteome</keyword>
<feature type="region of interest" description="Disordered" evidence="1">
    <location>
        <begin position="232"/>
        <end position="432"/>
    </location>
</feature>
<feature type="signal peptide" evidence="2">
    <location>
        <begin position="1"/>
        <end position="20"/>
    </location>
</feature>
<dbReference type="PANTHER" id="PTHR24023:SF1082">
    <property type="entry name" value="COLLAGEN TRIPLE HELIX REPEAT"/>
    <property type="match status" value="1"/>
</dbReference>
<evidence type="ECO:0000256" key="2">
    <source>
        <dbReference type="SAM" id="SignalP"/>
    </source>
</evidence>
<protein>
    <recommendedName>
        <fullName evidence="5">Collagen triple helix repeat protein</fullName>
    </recommendedName>
</protein>